<dbReference type="AlphaFoldDB" id="A0A103RPG8"/>
<accession>A0A103RPG8</accession>
<reference evidence="2 3" key="1">
    <citation type="submission" date="2015-11" db="EMBL/GenBank/DDBJ databases">
        <title>Expanding the genomic diversity of Burkholderia species for the development of highly accurate diagnostics.</title>
        <authorList>
            <person name="Sahl J."/>
            <person name="Keim P."/>
            <person name="Wagner D."/>
        </authorList>
    </citation>
    <scope>NUCLEOTIDE SEQUENCE [LARGE SCALE GENOMIC DNA]</scope>
    <source>
        <strain evidence="2 3">MSMB2036</strain>
    </source>
</reference>
<dbReference type="GO" id="GO:0008616">
    <property type="term" value="P:tRNA queuosine(34) biosynthetic process"/>
    <property type="evidence" value="ECO:0007669"/>
    <property type="project" value="UniProtKB-KW"/>
</dbReference>
<dbReference type="InterPro" id="IPR014729">
    <property type="entry name" value="Rossmann-like_a/b/a_fold"/>
</dbReference>
<proteinExistence type="predicted"/>
<organism evidence="2 3">
    <name type="scientific">Burkholderia ubonensis</name>
    <dbReference type="NCBI Taxonomy" id="101571"/>
    <lineage>
        <taxon>Bacteria</taxon>
        <taxon>Pseudomonadati</taxon>
        <taxon>Pseudomonadota</taxon>
        <taxon>Betaproteobacteria</taxon>
        <taxon>Burkholderiales</taxon>
        <taxon>Burkholderiaceae</taxon>
        <taxon>Burkholderia</taxon>
        <taxon>Burkholderia cepacia complex</taxon>
    </lineage>
</organism>
<evidence type="ECO:0000256" key="1">
    <source>
        <dbReference type="ARBA" id="ARBA00022785"/>
    </source>
</evidence>
<dbReference type="EMBL" id="LOXM01000070">
    <property type="protein sequence ID" value="KVG71588.1"/>
    <property type="molecule type" value="Genomic_DNA"/>
</dbReference>
<protein>
    <recommendedName>
        <fullName evidence="4">Phosphoadenosine phosphosulphate reductase domain-containing protein</fullName>
    </recommendedName>
</protein>
<sequence length="404" mass="44430">MTVDTIKIYRGCDKCGMPLHYDAIMSGDETATIPASGLCGHCSGLKPGRKAEYEKEPDYEWLLDAMIDVVKGERRLLRKGASLVSSLPLVNRSGLGVAAGILDSIPAPETRSTYDAMVLYSGGKDSTYMLINLAEKGLKVCAWMLDPGYQSPQTIDNAKRITARLGVELVIDKADKTFADSLFRSGFEIDENSDIELKKGAMTYGSACWPCFSVIAVSASRFANSHRIPLCFIGTQKGQNRLNLEGSGVLSSKQLPKLNELVRKFVDPFKKAIPDQARMLQPDPDSVDFPTVLVPFYELVQKPDKEAQIRYLEERGWVMPKNTGACSSNCMINELGRAVMRSKFGFDLYQVIDSNERRLGHRADEAAYGAPDPKMVKLGAVMLGLSDQELKHLGVQANGEDQNA</sequence>
<dbReference type="Pfam" id="PF06508">
    <property type="entry name" value="QueC"/>
    <property type="match status" value="1"/>
</dbReference>
<keyword evidence="1" id="KW-0671">Queuosine biosynthesis</keyword>
<dbReference type="Proteomes" id="UP000064029">
    <property type="component" value="Unassembled WGS sequence"/>
</dbReference>
<evidence type="ECO:0000313" key="3">
    <source>
        <dbReference type="Proteomes" id="UP000064029"/>
    </source>
</evidence>
<name>A0A103RPG8_9BURK</name>
<evidence type="ECO:0000313" key="2">
    <source>
        <dbReference type="EMBL" id="KVG71588.1"/>
    </source>
</evidence>
<evidence type="ECO:0008006" key="4">
    <source>
        <dbReference type="Google" id="ProtNLM"/>
    </source>
</evidence>
<dbReference type="InterPro" id="IPR018317">
    <property type="entry name" value="QueC"/>
</dbReference>
<dbReference type="Gene3D" id="3.40.50.620">
    <property type="entry name" value="HUPs"/>
    <property type="match status" value="1"/>
</dbReference>
<dbReference type="SUPFAM" id="SSF52402">
    <property type="entry name" value="Adenine nucleotide alpha hydrolases-like"/>
    <property type="match status" value="1"/>
</dbReference>
<comment type="caution">
    <text evidence="2">The sequence shown here is derived from an EMBL/GenBank/DDBJ whole genome shotgun (WGS) entry which is preliminary data.</text>
</comment>
<gene>
    <name evidence="2" type="ORF">WJ33_20770</name>
</gene>